<name>A0A2K3QHH7_9HYPO</name>
<feature type="compositionally biased region" description="Low complexity" evidence="1">
    <location>
        <begin position="1"/>
        <end position="21"/>
    </location>
</feature>
<dbReference type="STRING" id="45235.A0A2K3QHH7"/>
<dbReference type="Proteomes" id="UP000236621">
    <property type="component" value="Unassembled WGS sequence"/>
</dbReference>
<keyword evidence="3" id="KW-1185">Reference proteome</keyword>
<dbReference type="AlphaFoldDB" id="A0A2K3QHH7"/>
<dbReference type="EMBL" id="NRSZ01000475">
    <property type="protein sequence ID" value="PNY26963.1"/>
    <property type="molecule type" value="Genomic_DNA"/>
</dbReference>
<sequence length="127" mass="13235">MPPATATRSNSSSSSSSAHSPQQPPASDKDQQPSGPESTSARDRALPAPGDGRGVTTLDVSGDGTTVKLGALGPLVVNQDGTMSRVANWADMTGIERENTMRILGKRNQLRLAALRRAQRGADEPQG</sequence>
<dbReference type="OrthoDB" id="4590138at2759"/>
<feature type="region of interest" description="Disordered" evidence="1">
    <location>
        <begin position="1"/>
        <end position="66"/>
    </location>
</feature>
<dbReference type="PANTHER" id="PTHR39474">
    <property type="entry name" value="UNNAMED PRODUCT"/>
    <property type="match status" value="1"/>
</dbReference>
<comment type="caution">
    <text evidence="2">The sequence shown here is derived from an EMBL/GenBank/DDBJ whole genome shotgun (WGS) entry which is preliminary data.</text>
</comment>
<dbReference type="PANTHER" id="PTHR39474:SF1">
    <property type="entry name" value="FUNGAL SPECIFIC TRANSCRIPTION FACTOR"/>
    <property type="match status" value="1"/>
</dbReference>
<evidence type="ECO:0000313" key="2">
    <source>
        <dbReference type="EMBL" id="PNY26963.1"/>
    </source>
</evidence>
<protein>
    <recommendedName>
        <fullName evidence="4">Fungal specific transcription factor</fullName>
    </recommendedName>
</protein>
<reference evidence="2 3" key="1">
    <citation type="submission" date="2017-08" db="EMBL/GenBank/DDBJ databases">
        <title>Harnessing the power of phylogenomics to disentangle the directionality and signatures of interkingdom host jumping in the parasitic fungal genus Tolypocladium.</title>
        <authorList>
            <person name="Quandt C.A."/>
            <person name="Patterson W."/>
            <person name="Spatafora J.W."/>
        </authorList>
    </citation>
    <scope>NUCLEOTIDE SEQUENCE [LARGE SCALE GENOMIC DNA]</scope>
    <source>
        <strain evidence="2 3">CBS 113982</strain>
    </source>
</reference>
<gene>
    <name evidence="2" type="ORF">TCAP_03108</name>
</gene>
<evidence type="ECO:0008006" key="4">
    <source>
        <dbReference type="Google" id="ProtNLM"/>
    </source>
</evidence>
<evidence type="ECO:0000313" key="3">
    <source>
        <dbReference type="Proteomes" id="UP000236621"/>
    </source>
</evidence>
<organism evidence="2 3">
    <name type="scientific">Tolypocladium capitatum</name>
    <dbReference type="NCBI Taxonomy" id="45235"/>
    <lineage>
        <taxon>Eukaryota</taxon>
        <taxon>Fungi</taxon>
        <taxon>Dikarya</taxon>
        <taxon>Ascomycota</taxon>
        <taxon>Pezizomycotina</taxon>
        <taxon>Sordariomycetes</taxon>
        <taxon>Hypocreomycetidae</taxon>
        <taxon>Hypocreales</taxon>
        <taxon>Ophiocordycipitaceae</taxon>
        <taxon>Tolypocladium</taxon>
    </lineage>
</organism>
<accession>A0A2K3QHH7</accession>
<proteinExistence type="predicted"/>
<evidence type="ECO:0000256" key="1">
    <source>
        <dbReference type="SAM" id="MobiDB-lite"/>
    </source>
</evidence>